<evidence type="ECO:0000313" key="1">
    <source>
        <dbReference type="EMBL" id="JAH87045.1"/>
    </source>
</evidence>
<reference evidence="1" key="2">
    <citation type="journal article" date="2015" name="Fish Shellfish Immunol.">
        <title>Early steps in the European eel (Anguilla anguilla)-Vibrio vulnificus interaction in the gills: Role of the RtxA13 toxin.</title>
        <authorList>
            <person name="Callol A."/>
            <person name="Pajuelo D."/>
            <person name="Ebbesson L."/>
            <person name="Teles M."/>
            <person name="MacKenzie S."/>
            <person name="Amaro C."/>
        </authorList>
    </citation>
    <scope>NUCLEOTIDE SEQUENCE</scope>
</reference>
<dbReference type="EMBL" id="GBXM01021532">
    <property type="protein sequence ID" value="JAH87045.1"/>
    <property type="molecule type" value="Transcribed_RNA"/>
</dbReference>
<reference evidence="1" key="1">
    <citation type="submission" date="2014-11" db="EMBL/GenBank/DDBJ databases">
        <authorList>
            <person name="Amaro Gonzalez C."/>
        </authorList>
    </citation>
    <scope>NUCLEOTIDE SEQUENCE</scope>
</reference>
<protein>
    <submittedName>
        <fullName evidence="1">Uncharacterized protein</fullName>
    </submittedName>
</protein>
<organism evidence="1">
    <name type="scientific">Anguilla anguilla</name>
    <name type="common">European freshwater eel</name>
    <name type="synonym">Muraena anguilla</name>
    <dbReference type="NCBI Taxonomy" id="7936"/>
    <lineage>
        <taxon>Eukaryota</taxon>
        <taxon>Metazoa</taxon>
        <taxon>Chordata</taxon>
        <taxon>Craniata</taxon>
        <taxon>Vertebrata</taxon>
        <taxon>Euteleostomi</taxon>
        <taxon>Actinopterygii</taxon>
        <taxon>Neopterygii</taxon>
        <taxon>Teleostei</taxon>
        <taxon>Anguilliformes</taxon>
        <taxon>Anguillidae</taxon>
        <taxon>Anguilla</taxon>
    </lineage>
</organism>
<proteinExistence type="predicted"/>
<name>A0A0E9WBT7_ANGAN</name>
<accession>A0A0E9WBT7</accession>
<dbReference type="AlphaFoldDB" id="A0A0E9WBT7"/>
<sequence length="67" mass="7713">MYVYQMALNTVFCPPTGCHPFIKQQVYFGILGINFEVTPCGHLLTSKIYMVLSSLTFIRFLLLCYLN</sequence>